<evidence type="ECO:0000313" key="2">
    <source>
        <dbReference type="Proteomes" id="UP000622610"/>
    </source>
</evidence>
<reference evidence="1" key="1">
    <citation type="journal article" date="2014" name="Int. J. Syst. Evol. Microbiol.">
        <title>Complete genome sequence of Corynebacterium casei LMG S-19264T (=DSM 44701T), isolated from a smear-ripened cheese.</title>
        <authorList>
            <consortium name="US DOE Joint Genome Institute (JGI-PGF)"/>
            <person name="Walter F."/>
            <person name="Albersmeier A."/>
            <person name="Kalinowski J."/>
            <person name="Ruckert C."/>
        </authorList>
    </citation>
    <scope>NUCLEOTIDE SEQUENCE</scope>
    <source>
        <strain evidence="1">CCM 8433</strain>
    </source>
</reference>
<dbReference type="InterPro" id="IPR029149">
    <property type="entry name" value="Creatin/AminoP/Spt16_N"/>
</dbReference>
<comment type="caution">
    <text evidence="1">The sequence shown here is derived from an EMBL/GenBank/DDBJ whole genome shotgun (WGS) entry which is preliminary data.</text>
</comment>
<dbReference type="InterPro" id="IPR036005">
    <property type="entry name" value="Creatinase/aminopeptidase-like"/>
</dbReference>
<evidence type="ECO:0000313" key="1">
    <source>
        <dbReference type="EMBL" id="GGI65175.1"/>
    </source>
</evidence>
<accession>A0A917JG40</accession>
<reference evidence="1" key="2">
    <citation type="submission" date="2020-09" db="EMBL/GenBank/DDBJ databases">
        <authorList>
            <person name="Sun Q."/>
            <person name="Sedlacek I."/>
        </authorList>
    </citation>
    <scope>NUCLEOTIDE SEQUENCE</scope>
    <source>
        <strain evidence="1">CCM 8433</strain>
    </source>
</reference>
<dbReference type="Gene3D" id="3.90.230.10">
    <property type="entry name" value="Creatinase/methionine aminopeptidase superfamily"/>
    <property type="match status" value="1"/>
</dbReference>
<protein>
    <recommendedName>
        <fullName evidence="3">Xaa-Pro aminopeptidase</fullName>
    </recommendedName>
</protein>
<dbReference type="EMBL" id="BMDT01000002">
    <property type="protein sequence ID" value="GGI65175.1"/>
    <property type="molecule type" value="Genomic_DNA"/>
</dbReference>
<dbReference type="CDD" id="cd01066">
    <property type="entry name" value="APP_MetAP"/>
    <property type="match status" value="1"/>
</dbReference>
<proteinExistence type="predicted"/>
<gene>
    <name evidence="1" type="ORF">GCM10011482_08290</name>
</gene>
<name>A0A917JG40_9ENTE</name>
<sequence length="457" mass="51105">MRITAKKVQAPKVENVTEVVQISEATMEQRRARLIEVMKQEGFSSVIVYADKEHGGNFEYLTGFIPRFEEGLQIFNIDGSSTLILGNENFNKVGYSRTKSAGIKCSLFSLPNQPINDLSEMQAIMQQATIDTSGKVGIVGWKVLPGMTKDYDMPAFIVRAIQTVVPEEKLFNGTYLYIDPSFGARIVNNANEMAHYEYGASLASDSVLNAMNALEVGMTEQEVGNYLQANGFYPNVVTISTFGDRFIGANLYPTARKLEEGDKVALTISYRGGLSSRNSYAVKDREQLELADPGYFEEVVLPYYRAYHFWLTNMKLGVVGGDFYRDFKAHYPQETYGWELNPGHLTANEEWMSSPLYEDSTATIQSGMIFQVDFIPIQKGYNGVSAESTVAIADEALRTSIAKEYPALWARIVERRAYMKNELGIDLAEELLPLAGTLAYYRPFLLDKETALVVDNG</sequence>
<dbReference type="RefSeq" id="WP_188367014.1">
    <property type="nucleotide sequence ID" value="NZ_BMDT01000002.1"/>
</dbReference>
<dbReference type="Proteomes" id="UP000622610">
    <property type="component" value="Unassembled WGS sequence"/>
</dbReference>
<keyword evidence="2" id="KW-1185">Reference proteome</keyword>
<dbReference type="AlphaFoldDB" id="A0A917JG40"/>
<evidence type="ECO:0008006" key="3">
    <source>
        <dbReference type="Google" id="ProtNLM"/>
    </source>
</evidence>
<organism evidence="1 2">
    <name type="scientific">Enterococcus alcedinis</name>
    <dbReference type="NCBI Taxonomy" id="1274384"/>
    <lineage>
        <taxon>Bacteria</taxon>
        <taxon>Bacillati</taxon>
        <taxon>Bacillota</taxon>
        <taxon>Bacilli</taxon>
        <taxon>Lactobacillales</taxon>
        <taxon>Enterococcaceae</taxon>
        <taxon>Enterococcus</taxon>
    </lineage>
</organism>
<dbReference type="SUPFAM" id="SSF53092">
    <property type="entry name" value="Creatinase/prolidase N-terminal domain"/>
    <property type="match status" value="1"/>
</dbReference>
<dbReference type="SUPFAM" id="SSF55920">
    <property type="entry name" value="Creatinase/aminopeptidase"/>
    <property type="match status" value="1"/>
</dbReference>